<feature type="compositionally biased region" description="Polar residues" evidence="1">
    <location>
        <begin position="77"/>
        <end position="89"/>
    </location>
</feature>
<protein>
    <submittedName>
        <fullName evidence="2">Uncharacterized protein</fullName>
    </submittedName>
</protein>
<evidence type="ECO:0000256" key="1">
    <source>
        <dbReference type="SAM" id="MobiDB-lite"/>
    </source>
</evidence>
<feature type="compositionally biased region" description="Basic and acidic residues" evidence="1">
    <location>
        <begin position="65"/>
        <end position="76"/>
    </location>
</feature>
<evidence type="ECO:0000313" key="2">
    <source>
        <dbReference type="EMBL" id="KAK3804362.1"/>
    </source>
</evidence>
<reference evidence="2" key="1">
    <citation type="journal article" date="2023" name="G3 (Bethesda)">
        <title>A reference genome for the long-term kleptoplast-retaining sea slug Elysia crispata morphotype clarki.</title>
        <authorList>
            <person name="Eastman K.E."/>
            <person name="Pendleton A.L."/>
            <person name="Shaikh M.A."/>
            <person name="Suttiyut T."/>
            <person name="Ogas R."/>
            <person name="Tomko P."/>
            <person name="Gavelis G."/>
            <person name="Widhalm J.R."/>
            <person name="Wisecaver J.H."/>
        </authorList>
    </citation>
    <scope>NUCLEOTIDE SEQUENCE</scope>
    <source>
        <strain evidence="2">ECLA1</strain>
    </source>
</reference>
<proteinExistence type="predicted"/>
<keyword evidence="3" id="KW-1185">Reference proteome</keyword>
<organism evidence="2 3">
    <name type="scientific">Elysia crispata</name>
    <name type="common">lettuce slug</name>
    <dbReference type="NCBI Taxonomy" id="231223"/>
    <lineage>
        <taxon>Eukaryota</taxon>
        <taxon>Metazoa</taxon>
        <taxon>Spiralia</taxon>
        <taxon>Lophotrochozoa</taxon>
        <taxon>Mollusca</taxon>
        <taxon>Gastropoda</taxon>
        <taxon>Heterobranchia</taxon>
        <taxon>Euthyneura</taxon>
        <taxon>Panpulmonata</taxon>
        <taxon>Sacoglossa</taxon>
        <taxon>Placobranchoidea</taxon>
        <taxon>Plakobranchidae</taxon>
        <taxon>Elysia</taxon>
    </lineage>
</organism>
<accession>A0AAE1EF64</accession>
<feature type="region of interest" description="Disordered" evidence="1">
    <location>
        <begin position="109"/>
        <end position="130"/>
    </location>
</feature>
<evidence type="ECO:0000313" key="3">
    <source>
        <dbReference type="Proteomes" id="UP001283361"/>
    </source>
</evidence>
<name>A0AAE1EF64_9GAST</name>
<dbReference type="Proteomes" id="UP001283361">
    <property type="component" value="Unassembled WGS sequence"/>
</dbReference>
<comment type="caution">
    <text evidence="2">The sequence shown here is derived from an EMBL/GenBank/DDBJ whole genome shotgun (WGS) entry which is preliminary data.</text>
</comment>
<feature type="region of interest" description="Disordered" evidence="1">
    <location>
        <begin position="65"/>
        <end position="89"/>
    </location>
</feature>
<gene>
    <name evidence="2" type="ORF">RRG08_059332</name>
</gene>
<sequence length="151" mass="17226">MAHRQRQEFEISRHINQIRQKVYQGGTRLPGQRADVNLSPNDLKMALLDAGGVTGYHAEQHHRLQEPTKHHNDSVRSSRASVPRQQTTGTCVKLPGCSPYHRKRALRRGFSPISGDKSGRKQARCTPGSRQDQSVHLRFFFSSNHTFFITR</sequence>
<dbReference type="AlphaFoldDB" id="A0AAE1EF64"/>
<dbReference type="EMBL" id="JAWDGP010000016">
    <property type="protein sequence ID" value="KAK3804362.1"/>
    <property type="molecule type" value="Genomic_DNA"/>
</dbReference>